<evidence type="ECO:0000256" key="1">
    <source>
        <dbReference type="ARBA" id="ARBA00010716"/>
    </source>
</evidence>
<keyword evidence="5 7" id="KW-0119">Carbohydrate metabolism</keyword>
<comment type="caution">
    <text evidence="12">The sequence shown here is derived from an EMBL/GenBank/DDBJ whole genome shotgun (WGS) entry which is preliminary data.</text>
</comment>
<evidence type="ECO:0000256" key="7">
    <source>
        <dbReference type="PIRNR" id="PIRNR038994"/>
    </source>
</evidence>
<dbReference type="GO" id="GO:0006046">
    <property type="term" value="P:N-acetylglucosamine catabolic process"/>
    <property type="evidence" value="ECO:0007669"/>
    <property type="project" value="TreeGrafter"/>
</dbReference>
<gene>
    <name evidence="12" type="ORF">GGP41_006580</name>
</gene>
<reference evidence="12" key="1">
    <citation type="submission" date="2019-11" db="EMBL/GenBank/DDBJ databases">
        <title>Bipolaris sorokiniana Genome sequencing.</title>
        <authorList>
            <person name="Wang H."/>
        </authorList>
    </citation>
    <scope>NUCLEOTIDE SEQUENCE</scope>
</reference>
<comment type="cofactor">
    <cofactor evidence="10">
        <name>a divalent metal cation</name>
        <dbReference type="ChEBI" id="CHEBI:60240"/>
    </cofactor>
    <text evidence="10">Binds 1 divalent metal cation per subunit.</text>
</comment>
<sequence>MSGWFTLFTNCRYVLNGELVEDHIVISDETGLILKREGYIGGEAIDLEDAIIAPGFLELHTNGANGFHFTHFEDKTSYENKIDHLARYYATQGVTGFWATLPTIQADEFQKACPLSMSGLHTDKMTYMLTDSPIAHPAGYSLISFASSSLFQPCAVPPANVYGSAHLQSAIRLVTIAPELPDSAALIKSLTSQGIRVAMGHSTATYEQGLAGLSAGASGLTHTLNAMPSWASRAPGLAGLVSLSETAKVAPPWYTIIADGEHLHPNTVSLLHRSSSKRSIVITDSIELASLKDGTYPGHSQIPFEQVKSGTRATIAGTDTLIGGCIPLQQSMRNLMAWSGCGIAEAVGTITENVAAFMGIDGKGGRGILQEGRRADLTVLSEQGEVLQTWVAGHKVWDREEALSAYEEDGEARD</sequence>
<dbReference type="AlphaFoldDB" id="A0A8H5ZN94"/>
<feature type="binding site" evidence="9">
    <location>
        <position position="262"/>
    </location>
    <ligand>
        <name>substrate</name>
    </ligand>
</feature>
<dbReference type="PANTHER" id="PTHR11113:SF4">
    <property type="entry name" value="N-ACETYLGLUCOSAMINE-6-PHOSPHATE DEACETYLASE"/>
    <property type="match status" value="1"/>
</dbReference>
<evidence type="ECO:0000256" key="4">
    <source>
        <dbReference type="ARBA" id="ARBA00022801"/>
    </source>
</evidence>
<keyword evidence="10" id="KW-0479">Metal-binding</keyword>
<organism evidence="12 13">
    <name type="scientific">Cochliobolus sativus</name>
    <name type="common">Common root rot and spot blotch fungus</name>
    <name type="synonym">Bipolaris sorokiniana</name>
    <dbReference type="NCBI Taxonomy" id="45130"/>
    <lineage>
        <taxon>Eukaryota</taxon>
        <taxon>Fungi</taxon>
        <taxon>Dikarya</taxon>
        <taxon>Ascomycota</taxon>
        <taxon>Pezizomycotina</taxon>
        <taxon>Dothideomycetes</taxon>
        <taxon>Pleosporomycetidae</taxon>
        <taxon>Pleosporales</taxon>
        <taxon>Pleosporineae</taxon>
        <taxon>Pleosporaceae</taxon>
        <taxon>Bipolaris</taxon>
    </lineage>
</organism>
<dbReference type="InterPro" id="IPR032466">
    <property type="entry name" value="Metal_Hydrolase"/>
</dbReference>
<evidence type="ECO:0000256" key="10">
    <source>
        <dbReference type="PIRSR" id="PIRSR038994-3"/>
    </source>
</evidence>
<feature type="binding site" evidence="9">
    <location>
        <begin position="321"/>
        <end position="323"/>
    </location>
    <ligand>
        <name>substrate</name>
    </ligand>
</feature>
<evidence type="ECO:0000313" key="13">
    <source>
        <dbReference type="Proteomes" id="UP000624244"/>
    </source>
</evidence>
<feature type="active site" description="Proton donor/acceptor" evidence="8">
    <location>
        <position position="284"/>
    </location>
</feature>
<dbReference type="PANTHER" id="PTHR11113">
    <property type="entry name" value="N-ACETYLGLUCOSAMINE-6-PHOSPHATE DEACETYLASE"/>
    <property type="match status" value="1"/>
</dbReference>
<dbReference type="Gene3D" id="2.30.40.10">
    <property type="entry name" value="Urease, subunit C, domain 1"/>
    <property type="match status" value="1"/>
</dbReference>
<evidence type="ECO:0000256" key="6">
    <source>
        <dbReference type="ARBA" id="ARBA00047647"/>
    </source>
</evidence>
<dbReference type="InterPro" id="IPR011059">
    <property type="entry name" value="Metal-dep_hydrolase_composite"/>
</dbReference>
<feature type="binding site" evidence="10">
    <location>
        <position position="201"/>
    </location>
    <ligand>
        <name>Zn(2+)</name>
        <dbReference type="ChEBI" id="CHEBI:29105"/>
    </ligand>
</feature>
<evidence type="ECO:0000256" key="9">
    <source>
        <dbReference type="PIRSR" id="PIRSR038994-2"/>
    </source>
</evidence>
<dbReference type="Pfam" id="PF01979">
    <property type="entry name" value="Amidohydro_1"/>
    <property type="match status" value="1"/>
</dbReference>
<dbReference type="GO" id="GO:0046872">
    <property type="term" value="F:metal ion binding"/>
    <property type="evidence" value="ECO:0007669"/>
    <property type="project" value="UniProtKB-KW"/>
</dbReference>
<proteinExistence type="inferred from homology"/>
<evidence type="ECO:0000259" key="11">
    <source>
        <dbReference type="Pfam" id="PF01979"/>
    </source>
</evidence>
<dbReference type="GO" id="GO:0008448">
    <property type="term" value="F:N-acetylglucosamine-6-phosphate deacetylase activity"/>
    <property type="evidence" value="ECO:0007669"/>
    <property type="project" value="UniProtKB-UniRule"/>
</dbReference>
<name>A0A8H5ZN94_COCSA</name>
<dbReference type="InterPro" id="IPR006680">
    <property type="entry name" value="Amidohydro-rel"/>
</dbReference>
<evidence type="ECO:0000256" key="5">
    <source>
        <dbReference type="ARBA" id="ARBA00023277"/>
    </source>
</evidence>
<dbReference type="SUPFAM" id="SSF51556">
    <property type="entry name" value="Metallo-dependent hydrolases"/>
    <property type="match status" value="1"/>
</dbReference>
<dbReference type="EC" id="3.5.1.25" evidence="2 7"/>
<accession>A0A8H5ZN94</accession>
<feature type="binding site" evidence="9">
    <location>
        <position position="233"/>
    </location>
    <ligand>
        <name>substrate</name>
    </ligand>
</feature>
<keyword evidence="4 7" id="KW-0378">Hydrolase</keyword>
<feature type="binding site" evidence="10">
    <location>
        <position position="222"/>
    </location>
    <ligand>
        <name>Zn(2+)</name>
        <dbReference type="ChEBI" id="CHEBI:29105"/>
    </ligand>
</feature>
<feature type="binding site" evidence="9">
    <location>
        <position position="161"/>
    </location>
    <ligand>
        <name>substrate</name>
    </ligand>
</feature>
<dbReference type="Gene3D" id="3.20.20.140">
    <property type="entry name" value="Metal-dependent hydrolases"/>
    <property type="match status" value="1"/>
</dbReference>
<comment type="catalytic activity">
    <reaction evidence="6 7">
        <text>N-acetyl-D-glucosamine 6-phosphate + H2O = D-glucosamine 6-phosphate + acetate</text>
        <dbReference type="Rhea" id="RHEA:22936"/>
        <dbReference type="ChEBI" id="CHEBI:15377"/>
        <dbReference type="ChEBI" id="CHEBI:30089"/>
        <dbReference type="ChEBI" id="CHEBI:57513"/>
        <dbReference type="ChEBI" id="CHEBI:58725"/>
        <dbReference type="EC" id="3.5.1.25"/>
    </reaction>
</comment>
<evidence type="ECO:0000256" key="2">
    <source>
        <dbReference type="ARBA" id="ARBA00011899"/>
    </source>
</evidence>
<dbReference type="SUPFAM" id="SSF51338">
    <property type="entry name" value="Composite domain of metallo-dependent hydrolases"/>
    <property type="match status" value="1"/>
</dbReference>
<evidence type="ECO:0000256" key="8">
    <source>
        <dbReference type="PIRSR" id="PIRSR038994-1"/>
    </source>
</evidence>
<comment type="similarity">
    <text evidence="1 7">Belongs to the metallo-dependent hydrolases superfamily. NagA family.</text>
</comment>
<feature type="binding site" evidence="9">
    <location>
        <begin position="225"/>
        <end position="226"/>
    </location>
    <ligand>
        <name>substrate</name>
    </ligand>
</feature>
<protein>
    <recommendedName>
        <fullName evidence="3 7">N-acetylglucosamine-6-phosphate deacetylase</fullName>
        <ecNumber evidence="2 7">3.5.1.25</ecNumber>
    </recommendedName>
</protein>
<dbReference type="Proteomes" id="UP000624244">
    <property type="component" value="Unassembled WGS sequence"/>
</dbReference>
<dbReference type="InterPro" id="IPR003764">
    <property type="entry name" value="GlcNAc_6-P_deAcase"/>
</dbReference>
<dbReference type="EMBL" id="WNKQ01000001">
    <property type="protein sequence ID" value="KAF5853808.1"/>
    <property type="molecule type" value="Genomic_DNA"/>
</dbReference>
<dbReference type="PIRSF" id="PIRSF038994">
    <property type="entry name" value="NagA"/>
    <property type="match status" value="1"/>
</dbReference>
<feature type="domain" description="Amidohydrolase-related" evidence="11">
    <location>
        <begin position="219"/>
        <end position="395"/>
    </location>
</feature>
<evidence type="ECO:0000256" key="3">
    <source>
        <dbReference type="ARBA" id="ARBA00018029"/>
    </source>
</evidence>
<evidence type="ECO:0000313" key="12">
    <source>
        <dbReference type="EMBL" id="KAF5853808.1"/>
    </source>
</evidence>